<dbReference type="InterPro" id="IPR034154">
    <property type="entry name" value="TOPRIM_DnaG/twinkle"/>
</dbReference>
<dbReference type="EMBL" id="MT259468">
    <property type="protein sequence ID" value="QIW89942.1"/>
    <property type="molecule type" value="Genomic_DNA"/>
</dbReference>
<evidence type="ECO:0000313" key="1">
    <source>
        <dbReference type="EMBL" id="QIW89942.1"/>
    </source>
</evidence>
<protein>
    <submittedName>
        <fullName evidence="1">DNA primase</fullName>
    </submittedName>
</protein>
<sequence length="266" mass="29423">MLHPDEWLRDAKRLPIGRTARVYHGSEHRPNLVVKNLPDRYTCYCHRCHEGGVVMKEFVKVEQPTGKASESTLIVPTDAVPLFINGVPNSAVPWARLVAFLHSKSMSVAYLKGYNPKYSASTERLLLDMPDQTVGRSLRSASTAKWLTYRSAVSYVRASALAVEGRRLFVTEDCFSAIKAAHSLPQTFVPTALMGTVAYNDFLRLALSSVGVVLCLDNDNAGLSAAPKIQRALRLLDVPCKTVYPSAGCDPKDEPLEWFRNVAESE</sequence>
<organism evidence="1 2">
    <name type="scientific">Aeromonas phage PS</name>
    <dbReference type="NCBI Taxonomy" id="2723762"/>
    <lineage>
        <taxon>Viruses</taxon>
        <taxon>Duplodnaviria</taxon>
        <taxon>Heunggongvirae</taxon>
        <taxon>Uroviricota</taxon>
        <taxon>Caudoviricetes</taxon>
        <taxon>Autographivirales</taxon>
        <taxon>Autoscriptoviridae</taxon>
        <taxon>Savitribaivirus</taxon>
        <taxon>Savitribaivirus PS</taxon>
    </lineage>
</organism>
<reference evidence="1" key="1">
    <citation type="submission" date="2020-03" db="EMBL/GenBank/DDBJ databases">
        <title>Complete genome sequence of Aeromonas phage PS.</title>
        <authorList>
            <person name="Tagunde S.N."/>
            <person name="Newase S.K."/>
            <person name="Nagar V."/>
            <person name="Kapadnis B.P."/>
            <person name="Pandit S.V."/>
        </authorList>
    </citation>
    <scope>NUCLEOTIDE SEQUENCE</scope>
</reference>
<proteinExistence type="predicted"/>
<keyword evidence="2" id="KW-1185">Reference proteome</keyword>
<dbReference type="Proteomes" id="UP000503286">
    <property type="component" value="Segment"/>
</dbReference>
<dbReference type="Pfam" id="PF13155">
    <property type="entry name" value="Toprim_2"/>
    <property type="match status" value="1"/>
</dbReference>
<name>A0A6H0X6S9_9CAUD</name>
<dbReference type="CDD" id="cd01029">
    <property type="entry name" value="TOPRIM_primases"/>
    <property type="match status" value="1"/>
</dbReference>
<evidence type="ECO:0000313" key="2">
    <source>
        <dbReference type="Proteomes" id="UP000503286"/>
    </source>
</evidence>
<accession>A0A6H0X6S9</accession>
<dbReference type="SUPFAM" id="SSF56731">
    <property type="entry name" value="DNA primase core"/>
    <property type="match status" value="1"/>
</dbReference>
<dbReference type="Gene3D" id="3.40.1360.10">
    <property type="match status" value="1"/>
</dbReference>